<dbReference type="Gene3D" id="1.50.40.10">
    <property type="entry name" value="Mitochondrial carrier domain"/>
    <property type="match status" value="2"/>
</dbReference>
<comment type="caution">
    <text evidence="10">The sequence shown here is derived from an EMBL/GenBank/DDBJ whole genome shotgun (WGS) entry which is preliminary data.</text>
</comment>
<evidence type="ECO:0000256" key="8">
    <source>
        <dbReference type="PROSITE-ProRule" id="PRU00282"/>
    </source>
</evidence>
<evidence type="ECO:0000256" key="6">
    <source>
        <dbReference type="ARBA" id="ARBA00022989"/>
    </source>
</evidence>
<dbReference type="SUPFAM" id="SSF103506">
    <property type="entry name" value="Mitochondrial carrier"/>
    <property type="match status" value="1"/>
</dbReference>
<evidence type="ECO:0000256" key="1">
    <source>
        <dbReference type="ARBA" id="ARBA00004141"/>
    </source>
</evidence>
<reference evidence="11 12" key="1">
    <citation type="submission" date="2020-04" db="EMBL/GenBank/DDBJ databases">
        <title>Perkinsus olseni comparative genomics.</title>
        <authorList>
            <person name="Bogema D.R."/>
        </authorList>
    </citation>
    <scope>NUCLEOTIDE SEQUENCE [LARGE SCALE GENOMIC DNA]</scope>
    <source>
        <strain evidence="9">ATCC PRA-179</strain>
        <strain evidence="10">ATCC PRA-31</strain>
    </source>
</reference>
<dbReference type="Proteomes" id="UP000570595">
    <property type="component" value="Unassembled WGS sequence"/>
</dbReference>
<comment type="similarity">
    <text evidence="2">Belongs to the mitochondrial carrier (TC 2.A.29) family.</text>
</comment>
<dbReference type="EMBL" id="JABAHT010000001">
    <property type="protein sequence ID" value="KAF4671408.1"/>
    <property type="molecule type" value="Genomic_DNA"/>
</dbReference>
<proteinExistence type="inferred from homology"/>
<dbReference type="OrthoDB" id="425243at2759"/>
<dbReference type="InterPro" id="IPR044712">
    <property type="entry name" value="SLC25A32-like"/>
</dbReference>
<protein>
    <recommendedName>
        <fullName evidence="13">Mitochondrial folate transporter/carrier</fullName>
    </recommendedName>
</protein>
<gene>
    <name evidence="10" type="ORF">FOL46_004946</name>
    <name evidence="9" type="ORF">FOZ61_000033</name>
</gene>
<keyword evidence="6" id="KW-1133">Transmembrane helix</keyword>
<evidence type="ECO:0000313" key="9">
    <source>
        <dbReference type="EMBL" id="KAF4671408.1"/>
    </source>
</evidence>
<evidence type="ECO:0000313" key="12">
    <source>
        <dbReference type="Proteomes" id="UP000572268"/>
    </source>
</evidence>
<keyword evidence="7 8" id="KW-0472">Membrane</keyword>
<feature type="repeat" description="Solcar" evidence="8">
    <location>
        <begin position="223"/>
        <end position="310"/>
    </location>
</feature>
<organism evidence="10 12">
    <name type="scientific">Perkinsus olseni</name>
    <name type="common">Perkinsus atlanticus</name>
    <dbReference type="NCBI Taxonomy" id="32597"/>
    <lineage>
        <taxon>Eukaryota</taxon>
        <taxon>Sar</taxon>
        <taxon>Alveolata</taxon>
        <taxon>Perkinsozoa</taxon>
        <taxon>Perkinsea</taxon>
        <taxon>Perkinsida</taxon>
        <taxon>Perkinsidae</taxon>
        <taxon>Perkinsus</taxon>
    </lineage>
</organism>
<evidence type="ECO:0000256" key="7">
    <source>
        <dbReference type="ARBA" id="ARBA00023136"/>
    </source>
</evidence>
<keyword evidence="5" id="KW-0677">Repeat</keyword>
<feature type="repeat" description="Solcar" evidence="8">
    <location>
        <begin position="131"/>
        <end position="213"/>
    </location>
</feature>
<evidence type="ECO:0000313" key="10">
    <source>
        <dbReference type="EMBL" id="KAF4676345.1"/>
    </source>
</evidence>
<dbReference type="InterPro" id="IPR023395">
    <property type="entry name" value="MCP_dom_sf"/>
</dbReference>
<dbReference type="GO" id="GO:0016020">
    <property type="term" value="C:membrane"/>
    <property type="evidence" value="ECO:0007669"/>
    <property type="project" value="UniProtKB-SubCell"/>
</dbReference>
<dbReference type="GO" id="GO:0055085">
    <property type="term" value="P:transmembrane transport"/>
    <property type="evidence" value="ECO:0007669"/>
    <property type="project" value="InterPro"/>
</dbReference>
<evidence type="ECO:0000256" key="2">
    <source>
        <dbReference type="ARBA" id="ARBA00006375"/>
    </source>
</evidence>
<name>A0A7J6MXL5_PEROL</name>
<dbReference type="EMBL" id="JABANN010000003">
    <property type="protein sequence ID" value="KAF4676345.1"/>
    <property type="molecule type" value="Genomic_DNA"/>
</dbReference>
<evidence type="ECO:0000256" key="3">
    <source>
        <dbReference type="ARBA" id="ARBA00022448"/>
    </source>
</evidence>
<accession>A0A7J6MXL5</accession>
<dbReference type="Proteomes" id="UP000572268">
    <property type="component" value="Unassembled WGS sequence"/>
</dbReference>
<evidence type="ECO:0000256" key="5">
    <source>
        <dbReference type="ARBA" id="ARBA00022737"/>
    </source>
</evidence>
<keyword evidence="4 8" id="KW-0812">Transmembrane</keyword>
<dbReference type="GO" id="GO:0006862">
    <property type="term" value="P:nucleotide transport"/>
    <property type="evidence" value="ECO:0007669"/>
    <property type="project" value="InterPro"/>
</dbReference>
<dbReference type="PROSITE" id="PS50920">
    <property type="entry name" value="SOLCAR"/>
    <property type="match status" value="3"/>
</dbReference>
<evidence type="ECO:0000313" key="11">
    <source>
        <dbReference type="Proteomes" id="UP000570595"/>
    </source>
</evidence>
<dbReference type="InterPro" id="IPR018108">
    <property type="entry name" value="MCP_transmembrane"/>
</dbReference>
<dbReference type="PANTHER" id="PTHR45683">
    <property type="entry name" value="MITOCHONDRIAL NICOTINAMIDE ADENINE DINUCLEOTIDE TRANSPORTER 1-RELATED-RELATED"/>
    <property type="match status" value="1"/>
</dbReference>
<evidence type="ECO:0008006" key="13">
    <source>
        <dbReference type="Google" id="ProtNLM"/>
    </source>
</evidence>
<keyword evidence="3" id="KW-0813">Transport</keyword>
<comment type="subcellular location">
    <subcellularLocation>
        <location evidence="1">Membrane</location>
        <topology evidence="1">Multi-pass membrane protein</topology>
    </subcellularLocation>
</comment>
<dbReference type="AlphaFoldDB" id="A0A7J6MXL5"/>
<feature type="repeat" description="Solcar" evidence="8">
    <location>
        <begin position="38"/>
        <end position="125"/>
    </location>
</feature>
<sequence length="714" mass="79326">MPYRPSALGPDLAGGGGHSGSLAGIGAAMSSTVTTHACRVNAHAFAGFLSGLCATAALYPLELVKVHTQRHHNGMGRPDLRAIFTDVVRREGLRASLYKGFGISLVGSSLAWGQYFYGYNVLKSANPLNLPPAWNHLASAFAAGCAVQALLCPLWVVKVNVQLGVYPGGTAGCIRALYRTEGLSGFYRGLTPGLWGCTQGAVQFMVYEAMRSKLQAYHGTEQLSPADTMLATTIAKSASMIITNPITVLTVRMRDAGVRGYKYDNIWNSIRSILAKDGVLGFYRGVLVSLVRVMPAQWCTFVTYECVKDAILRYQEANCPGMGYVRLLLAPFSDAHSSEPATPRKVKRVQPSDEDMVPGTQIEVEELQELLDKCHWNIGEDRFTHEELAAVPYAEEEPLTTLSDDEGLPVPEELEDADFIAMRVRGSRVAGEKKRGRGLANRKMKKAAKLQKKLLAVEKRKERNSAAVSPQARLYTEFRGSTERILAPARPECISDAGEKNTSRREETSKERADKECFALPHTFYSEWSCNPSQSLVYLYVSCKDRVQQPEEFTKEAASGRPYRGFGTSTTAARAAEEHWKSKNFDTLVYYTVASRSSKITDRLLQYEDPAIVFVVAHEALHVHLRMSRVKIPYKYEEALADWVGLQVVRSFSKRYREIFFTTDEAAEFAQRMERFHALICEALSKEVTSAADLESAWNRSISAERNRLNVAWC</sequence>
<evidence type="ECO:0000256" key="4">
    <source>
        <dbReference type="ARBA" id="ARBA00022692"/>
    </source>
</evidence>
<dbReference type="Pfam" id="PF00153">
    <property type="entry name" value="Mito_carr"/>
    <property type="match status" value="3"/>
</dbReference>